<dbReference type="HOGENOM" id="CLU_856306_0_0_1"/>
<reference evidence="2" key="2">
    <citation type="submission" date="2018-04" db="EMBL/GenBank/DDBJ databases">
        <title>OnivRS2 (Oryza nivara Reference Sequence Version 2).</title>
        <authorList>
            <person name="Zhang J."/>
            <person name="Kudrna D."/>
            <person name="Lee S."/>
            <person name="Talag J."/>
            <person name="Rajasekar S."/>
            <person name="Welchert J."/>
            <person name="Hsing Y.-I."/>
            <person name="Wing R.A."/>
        </authorList>
    </citation>
    <scope>NUCLEOTIDE SEQUENCE [LARGE SCALE GENOMIC DNA]</scope>
</reference>
<keyword evidence="3" id="KW-1185">Reference proteome</keyword>
<evidence type="ECO:0000313" key="2">
    <source>
        <dbReference type="EnsemblPlants" id="ONIVA01G21070.1"/>
    </source>
</evidence>
<feature type="region of interest" description="Disordered" evidence="1">
    <location>
        <begin position="62"/>
        <end position="94"/>
    </location>
</feature>
<feature type="compositionally biased region" description="Basic and acidic residues" evidence="1">
    <location>
        <begin position="253"/>
        <end position="304"/>
    </location>
</feature>
<dbReference type="AlphaFoldDB" id="A0A0E0FMS3"/>
<dbReference type="EnsemblPlants" id="ONIVA01G21070.1">
    <property type="protein sequence ID" value="ONIVA01G21070.1"/>
    <property type="gene ID" value="ONIVA01G21070"/>
</dbReference>
<feature type="region of interest" description="Disordered" evidence="1">
    <location>
        <begin position="253"/>
        <end position="325"/>
    </location>
</feature>
<organism evidence="2">
    <name type="scientific">Oryza nivara</name>
    <name type="common">Indian wild rice</name>
    <name type="synonym">Oryza sativa f. spontanea</name>
    <dbReference type="NCBI Taxonomy" id="4536"/>
    <lineage>
        <taxon>Eukaryota</taxon>
        <taxon>Viridiplantae</taxon>
        <taxon>Streptophyta</taxon>
        <taxon>Embryophyta</taxon>
        <taxon>Tracheophyta</taxon>
        <taxon>Spermatophyta</taxon>
        <taxon>Magnoliopsida</taxon>
        <taxon>Liliopsida</taxon>
        <taxon>Poales</taxon>
        <taxon>Poaceae</taxon>
        <taxon>BOP clade</taxon>
        <taxon>Oryzoideae</taxon>
        <taxon>Oryzeae</taxon>
        <taxon>Oryzinae</taxon>
        <taxon>Oryza</taxon>
    </lineage>
</organism>
<accession>A0A0E0FMS3</accession>
<proteinExistence type="predicted"/>
<evidence type="ECO:0000256" key="1">
    <source>
        <dbReference type="SAM" id="MobiDB-lite"/>
    </source>
</evidence>
<evidence type="ECO:0008006" key="4">
    <source>
        <dbReference type="Google" id="ProtNLM"/>
    </source>
</evidence>
<dbReference type="Gramene" id="ONIVA01G21070.1">
    <property type="protein sequence ID" value="ONIVA01G21070.1"/>
    <property type="gene ID" value="ONIVA01G21070"/>
</dbReference>
<feature type="region of interest" description="Disordered" evidence="1">
    <location>
        <begin position="115"/>
        <end position="136"/>
    </location>
</feature>
<evidence type="ECO:0000313" key="3">
    <source>
        <dbReference type="Proteomes" id="UP000006591"/>
    </source>
</evidence>
<reference evidence="2" key="1">
    <citation type="submission" date="2015-04" db="UniProtKB">
        <authorList>
            <consortium name="EnsemblPlants"/>
        </authorList>
    </citation>
    <scope>IDENTIFICATION</scope>
    <source>
        <strain evidence="2">SL10</strain>
    </source>
</reference>
<feature type="compositionally biased region" description="Basic and acidic residues" evidence="1">
    <location>
        <begin position="203"/>
        <end position="215"/>
    </location>
</feature>
<protein>
    <recommendedName>
        <fullName evidence="4">Rx N-terminal domain-containing protein</fullName>
    </recommendedName>
</protein>
<dbReference type="OMA" id="GGPAEWM"/>
<name>A0A0E0FMS3_ORYNI</name>
<feature type="region of interest" description="Disordered" evidence="1">
    <location>
        <begin position="191"/>
        <end position="231"/>
    </location>
</feature>
<dbReference type="Proteomes" id="UP000006591">
    <property type="component" value="Chromosome 1"/>
</dbReference>
<sequence>MERERMESTILPRLALLLEHAERTIPPEQKQMRTDMEQWACRLRSAFYDIEDILDLADYNRLENKDNPPAARSGDSRPVEAVGGGGPAEWMRGPVLEGSGLDPIGDMQRLLLGLQPSKREKRRRMASRPGSSEKRRGTWWSRVGRYPVKEGVDFVPNSQGEIGDEFLFVPDSGSDEEEVVDGDSCEVREVDFVPDSQPQDADSVEKIGVGEDQSRGDVAMPNPPSDPHCRRRFFTNSIFKGLLKDLAQEEKARRSYFEKATRQEEDDKAAREKDDKTTREDKSMKASDDDEKDRAIRASGDDKGNSQCVGLDWRDHGQVDDSELW</sequence>